<reference evidence="6 7" key="1">
    <citation type="journal article" date="2019" name="Nat. Ecol. Evol.">
        <title>Megaphylogeny resolves global patterns of mushroom evolution.</title>
        <authorList>
            <person name="Varga T."/>
            <person name="Krizsan K."/>
            <person name="Foldi C."/>
            <person name="Dima B."/>
            <person name="Sanchez-Garcia M."/>
            <person name="Sanchez-Ramirez S."/>
            <person name="Szollosi G.J."/>
            <person name="Szarkandi J.G."/>
            <person name="Papp V."/>
            <person name="Albert L."/>
            <person name="Andreopoulos W."/>
            <person name="Angelini C."/>
            <person name="Antonin V."/>
            <person name="Barry K.W."/>
            <person name="Bougher N.L."/>
            <person name="Buchanan P."/>
            <person name="Buyck B."/>
            <person name="Bense V."/>
            <person name="Catcheside P."/>
            <person name="Chovatia M."/>
            <person name="Cooper J."/>
            <person name="Damon W."/>
            <person name="Desjardin D."/>
            <person name="Finy P."/>
            <person name="Geml J."/>
            <person name="Haridas S."/>
            <person name="Hughes K."/>
            <person name="Justo A."/>
            <person name="Karasinski D."/>
            <person name="Kautmanova I."/>
            <person name="Kiss B."/>
            <person name="Kocsube S."/>
            <person name="Kotiranta H."/>
            <person name="LaButti K.M."/>
            <person name="Lechner B.E."/>
            <person name="Liimatainen K."/>
            <person name="Lipzen A."/>
            <person name="Lukacs Z."/>
            <person name="Mihaltcheva S."/>
            <person name="Morgado L.N."/>
            <person name="Niskanen T."/>
            <person name="Noordeloos M.E."/>
            <person name="Ohm R.A."/>
            <person name="Ortiz-Santana B."/>
            <person name="Ovrebo C."/>
            <person name="Racz N."/>
            <person name="Riley R."/>
            <person name="Savchenko A."/>
            <person name="Shiryaev A."/>
            <person name="Soop K."/>
            <person name="Spirin V."/>
            <person name="Szebenyi C."/>
            <person name="Tomsovsky M."/>
            <person name="Tulloss R.E."/>
            <person name="Uehling J."/>
            <person name="Grigoriev I.V."/>
            <person name="Vagvolgyi C."/>
            <person name="Papp T."/>
            <person name="Martin F.M."/>
            <person name="Miettinen O."/>
            <person name="Hibbett D.S."/>
            <person name="Nagy L.G."/>
        </authorList>
    </citation>
    <scope>NUCLEOTIDE SEQUENCE [LARGE SCALE GENOMIC DNA]</scope>
    <source>
        <strain evidence="6 7">CBS 121175</strain>
    </source>
</reference>
<evidence type="ECO:0000313" key="6">
    <source>
        <dbReference type="EMBL" id="TFK26642.1"/>
    </source>
</evidence>
<name>A0A5C3L216_COPMA</name>
<sequence>MPLSTVSSLIPRVFTRRQATLASEPTSQLVRRSPTEALFYYSTPGIAPPSARIDPKLKIPSKRPLRFWEYWKFAAVAATKATHVTSEVLSHTIWGPRKKSWGIEMTIITSLIREIERHANLVDIDLLRMAMSLTGLAPVPSDALVTPVTFLVRKRKLRGILAEYDALETGTRELYGEWVVGRQTWERLQHEWKSGNRAEGDSRRTPPKRKERVILYIHGGAYYLSSAAAQRIFSIPLAKWADARVFALDYRLAPETCFPGPLHDAVSAYLRLVEDLRIPPENIILAGDSAGGGLCLGLLLYLRDNDYALPSAAILMSPWCDLTLSCESWDLNAPFDVVPLPSSNNHLNPIAMYLGERMEEFLTHPYASPLFGDMRGLPPLLIQAGEAEVLRDEITLLAHKASLAGVEVIHELYEDCIHIFQAYPFLDASKQAFVSMRNFVKHILPQIQSRSPQLLPSIAEQGLEKEMERNTAIIVSGDGLEMSSCEDQLKYFEAHTSTNDSQHSSDTDDDKEVPSSWTRSPAWSRTHSVEALLAGSSRGSKGFASKGKGSDTGTEIIEDATALEDDDIPIMDLKTSDRDEPPLVPVSRSRPRARSTHSPIIGPQPSRPQPRQQRSYNALRASGLAMSTVQPPPAPAIRRSAKSSSHPDLTSLVNDWSREGPANCTYMYPANMSSTHSS</sequence>
<evidence type="ECO:0000256" key="3">
    <source>
        <dbReference type="PROSITE-ProRule" id="PRU10038"/>
    </source>
</evidence>
<keyword evidence="2 6" id="KW-0378">Hydrolase</keyword>
<dbReference type="EMBL" id="ML210172">
    <property type="protein sequence ID" value="TFK26642.1"/>
    <property type="molecule type" value="Genomic_DNA"/>
</dbReference>
<dbReference type="AlphaFoldDB" id="A0A5C3L216"/>
<dbReference type="PANTHER" id="PTHR48081:SF26">
    <property type="entry name" value="ALPHA_BETA HYDROLASE FOLD-3 DOMAIN-CONTAINING PROTEIN"/>
    <property type="match status" value="1"/>
</dbReference>
<dbReference type="InterPro" id="IPR002168">
    <property type="entry name" value="Lipase_GDXG_HIS_AS"/>
</dbReference>
<dbReference type="PROSITE" id="PS01173">
    <property type="entry name" value="LIPASE_GDXG_HIS"/>
    <property type="match status" value="1"/>
</dbReference>
<proteinExistence type="inferred from homology"/>
<dbReference type="InterPro" id="IPR013094">
    <property type="entry name" value="AB_hydrolase_3"/>
</dbReference>
<dbReference type="GO" id="GO:0016787">
    <property type="term" value="F:hydrolase activity"/>
    <property type="evidence" value="ECO:0007669"/>
    <property type="project" value="UniProtKB-KW"/>
</dbReference>
<keyword evidence="7" id="KW-1185">Reference proteome</keyword>
<dbReference type="PANTHER" id="PTHR48081">
    <property type="entry name" value="AB HYDROLASE SUPERFAMILY PROTEIN C4A8.06C"/>
    <property type="match status" value="1"/>
</dbReference>
<dbReference type="InterPro" id="IPR050300">
    <property type="entry name" value="GDXG_lipolytic_enzyme"/>
</dbReference>
<dbReference type="Proteomes" id="UP000307440">
    <property type="component" value="Unassembled WGS sequence"/>
</dbReference>
<evidence type="ECO:0000313" key="7">
    <source>
        <dbReference type="Proteomes" id="UP000307440"/>
    </source>
</evidence>
<feature type="region of interest" description="Disordered" evidence="4">
    <location>
        <begin position="537"/>
        <end position="661"/>
    </location>
</feature>
<dbReference type="InterPro" id="IPR029058">
    <property type="entry name" value="AB_hydrolase_fold"/>
</dbReference>
<dbReference type="STRING" id="230819.A0A5C3L216"/>
<evidence type="ECO:0000256" key="2">
    <source>
        <dbReference type="ARBA" id="ARBA00022801"/>
    </source>
</evidence>
<feature type="compositionally biased region" description="Low complexity" evidence="4">
    <location>
        <begin position="537"/>
        <end position="547"/>
    </location>
</feature>
<feature type="domain" description="Alpha/beta hydrolase fold-3" evidence="5">
    <location>
        <begin position="214"/>
        <end position="421"/>
    </location>
</feature>
<organism evidence="6 7">
    <name type="scientific">Coprinopsis marcescibilis</name>
    <name type="common">Agaric fungus</name>
    <name type="synonym">Psathyrella marcescibilis</name>
    <dbReference type="NCBI Taxonomy" id="230819"/>
    <lineage>
        <taxon>Eukaryota</taxon>
        <taxon>Fungi</taxon>
        <taxon>Dikarya</taxon>
        <taxon>Basidiomycota</taxon>
        <taxon>Agaricomycotina</taxon>
        <taxon>Agaricomycetes</taxon>
        <taxon>Agaricomycetidae</taxon>
        <taxon>Agaricales</taxon>
        <taxon>Agaricineae</taxon>
        <taxon>Psathyrellaceae</taxon>
        <taxon>Coprinopsis</taxon>
    </lineage>
</organism>
<dbReference type="FunFam" id="3.40.50.1820:FF:000252">
    <property type="entry name" value="Related to calmodulin-dependent protein kinase"/>
    <property type="match status" value="1"/>
</dbReference>
<dbReference type="InterPro" id="IPR033140">
    <property type="entry name" value="Lipase_GDXG_put_SER_AS"/>
</dbReference>
<dbReference type="PROSITE" id="PS01174">
    <property type="entry name" value="LIPASE_GDXG_SER"/>
    <property type="match status" value="1"/>
</dbReference>
<comment type="similarity">
    <text evidence="1">Belongs to the 'GDXG' lipolytic enzyme family.</text>
</comment>
<dbReference type="SUPFAM" id="SSF53474">
    <property type="entry name" value="alpha/beta-Hydrolases"/>
    <property type="match status" value="1"/>
</dbReference>
<evidence type="ECO:0000256" key="1">
    <source>
        <dbReference type="ARBA" id="ARBA00010515"/>
    </source>
</evidence>
<protein>
    <submittedName>
        <fullName evidence="6">Alpha/beta-hydrolase</fullName>
    </submittedName>
</protein>
<evidence type="ECO:0000259" key="5">
    <source>
        <dbReference type="Pfam" id="PF07859"/>
    </source>
</evidence>
<feature type="compositionally biased region" description="Acidic residues" evidence="4">
    <location>
        <begin position="556"/>
        <end position="569"/>
    </location>
</feature>
<feature type="compositionally biased region" description="Polar residues" evidence="4">
    <location>
        <begin position="642"/>
        <end position="654"/>
    </location>
</feature>
<dbReference type="Pfam" id="PF07859">
    <property type="entry name" value="Abhydrolase_3"/>
    <property type="match status" value="1"/>
</dbReference>
<feature type="region of interest" description="Disordered" evidence="4">
    <location>
        <begin position="496"/>
        <end position="521"/>
    </location>
</feature>
<dbReference type="Gene3D" id="3.40.50.1820">
    <property type="entry name" value="alpha/beta hydrolase"/>
    <property type="match status" value="1"/>
</dbReference>
<gene>
    <name evidence="6" type="ORF">FA15DRAFT_679419</name>
</gene>
<evidence type="ECO:0000256" key="4">
    <source>
        <dbReference type="SAM" id="MobiDB-lite"/>
    </source>
</evidence>
<feature type="active site" evidence="3">
    <location>
        <position position="289"/>
    </location>
</feature>
<dbReference type="OrthoDB" id="408631at2759"/>
<accession>A0A5C3L216</accession>